<evidence type="ECO:0000256" key="6">
    <source>
        <dbReference type="ARBA" id="ARBA00047342"/>
    </source>
</evidence>
<dbReference type="PRINTS" id="PR01911">
    <property type="entry name" value="PFDSPHPHTASE"/>
</dbReference>
<dbReference type="SUPFAM" id="SSF52799">
    <property type="entry name" value="(Phosphotyrosine protein) phosphatases II"/>
    <property type="match status" value="1"/>
</dbReference>
<dbReference type="GO" id="GO:0005737">
    <property type="term" value="C:cytoplasm"/>
    <property type="evidence" value="ECO:0007669"/>
    <property type="project" value="UniProtKB-SubCell"/>
</dbReference>
<dbReference type="PROSITE" id="PS50054">
    <property type="entry name" value="TYR_PHOSPHATASE_DUAL"/>
    <property type="match status" value="1"/>
</dbReference>
<dbReference type="AlphaFoldDB" id="A0A5N5WMQ9"/>
<dbReference type="PANTHER" id="PTHR31126">
    <property type="entry name" value="TYROSINE-PROTEIN PHOSPHATASE"/>
    <property type="match status" value="1"/>
</dbReference>
<dbReference type="GO" id="GO:0052840">
    <property type="term" value="F:inositol diphosphate tetrakisphosphate diphosphatase activity"/>
    <property type="evidence" value="ECO:0007669"/>
    <property type="project" value="TreeGrafter"/>
</dbReference>
<keyword evidence="12" id="KW-1185">Reference proteome</keyword>
<dbReference type="InterPro" id="IPR020422">
    <property type="entry name" value="TYR_PHOSPHATASE_DUAL_dom"/>
</dbReference>
<gene>
    <name evidence="11" type="ORF">BDV29DRAFT_68977</name>
</gene>
<evidence type="ECO:0000313" key="11">
    <source>
        <dbReference type="EMBL" id="KAB8068460.1"/>
    </source>
</evidence>
<evidence type="ECO:0000256" key="1">
    <source>
        <dbReference type="ARBA" id="ARBA00004496"/>
    </source>
</evidence>
<dbReference type="InterPro" id="IPR029021">
    <property type="entry name" value="Prot-tyrosine_phosphatase-like"/>
</dbReference>
<evidence type="ECO:0000256" key="4">
    <source>
        <dbReference type="ARBA" id="ARBA00022801"/>
    </source>
</evidence>
<comment type="catalytic activity">
    <reaction evidence="6">
        <text>5-diphospho-1D-myo-inositol 1,2,3,4,6-pentakisphosphate + H2O = 1D-myo-inositol hexakisphosphate + phosphate + H(+)</text>
        <dbReference type="Rhea" id="RHEA:22384"/>
        <dbReference type="ChEBI" id="CHEBI:15377"/>
        <dbReference type="ChEBI" id="CHEBI:15378"/>
        <dbReference type="ChEBI" id="CHEBI:43474"/>
        <dbReference type="ChEBI" id="CHEBI:58130"/>
        <dbReference type="ChEBI" id="CHEBI:58628"/>
        <dbReference type="EC" id="3.6.1.52"/>
    </reaction>
    <physiologicalReaction direction="left-to-right" evidence="6">
        <dbReference type="Rhea" id="RHEA:22385"/>
    </physiologicalReaction>
</comment>
<comment type="similarity">
    <text evidence="5">Belongs to the protein-tyrosine phosphatase family. Atypical dual-specificity phosphatase Siw14-like subfamily.</text>
</comment>
<dbReference type="Gene3D" id="3.90.190.10">
    <property type="entry name" value="Protein tyrosine phosphatase superfamily"/>
    <property type="match status" value="1"/>
</dbReference>
<accession>A0A5N5WMQ9</accession>
<dbReference type="Proteomes" id="UP000326565">
    <property type="component" value="Unassembled WGS sequence"/>
</dbReference>
<dbReference type="PROSITE" id="PS00383">
    <property type="entry name" value="TYR_PHOSPHATASE_1"/>
    <property type="match status" value="1"/>
</dbReference>
<feature type="domain" description="Tyrosine-protein phosphatase" evidence="10">
    <location>
        <begin position="46"/>
        <end position="195"/>
    </location>
</feature>
<dbReference type="GO" id="GO:0016791">
    <property type="term" value="F:phosphatase activity"/>
    <property type="evidence" value="ECO:0007669"/>
    <property type="project" value="InterPro"/>
</dbReference>
<evidence type="ECO:0000256" key="3">
    <source>
        <dbReference type="ARBA" id="ARBA00022490"/>
    </source>
</evidence>
<proteinExistence type="inferred from homology"/>
<dbReference type="InterPro" id="IPR016130">
    <property type="entry name" value="Tyr_Pase_AS"/>
</dbReference>
<keyword evidence="3" id="KW-0963">Cytoplasm</keyword>
<dbReference type="OrthoDB" id="6375174at2759"/>
<evidence type="ECO:0000256" key="9">
    <source>
        <dbReference type="ARBA" id="ARBA00048424"/>
    </source>
</evidence>
<dbReference type="CDD" id="cd18538">
    <property type="entry name" value="PFA-DSP_unk"/>
    <property type="match status" value="1"/>
</dbReference>
<protein>
    <recommendedName>
        <fullName evidence="2">diphosphoinositol-polyphosphate diphosphatase</fullName>
        <ecNumber evidence="2">3.6.1.52</ecNumber>
    </recommendedName>
</protein>
<evidence type="ECO:0000256" key="7">
    <source>
        <dbReference type="ARBA" id="ARBA00047562"/>
    </source>
</evidence>
<evidence type="ECO:0000259" key="10">
    <source>
        <dbReference type="PROSITE" id="PS50054"/>
    </source>
</evidence>
<comment type="catalytic activity">
    <reaction evidence="9">
        <text>6-diphospho-1D-myo-inositol pentakisphosphate + H2O = 1D-myo-inositol hexakisphosphate + phosphate + H(+)</text>
        <dbReference type="Rhea" id="RHEA:79703"/>
        <dbReference type="ChEBI" id="CHEBI:15377"/>
        <dbReference type="ChEBI" id="CHEBI:15378"/>
        <dbReference type="ChEBI" id="CHEBI:43474"/>
        <dbReference type="ChEBI" id="CHEBI:58130"/>
        <dbReference type="ChEBI" id="CHEBI:230534"/>
        <dbReference type="EC" id="3.6.1.52"/>
    </reaction>
    <physiologicalReaction direction="left-to-right" evidence="9">
        <dbReference type="Rhea" id="RHEA:79704"/>
    </physiologicalReaction>
</comment>
<dbReference type="InterPro" id="IPR020428">
    <property type="entry name" value="PFA-DSPs"/>
</dbReference>
<dbReference type="PANTHER" id="PTHR31126:SF48">
    <property type="entry name" value="INOSITOL PHOSPHATASE SIW14"/>
    <property type="match status" value="1"/>
</dbReference>
<evidence type="ECO:0000256" key="5">
    <source>
        <dbReference type="ARBA" id="ARBA00044949"/>
    </source>
</evidence>
<dbReference type="InterPro" id="IPR004861">
    <property type="entry name" value="Siw14-like"/>
</dbReference>
<dbReference type="Pfam" id="PF03162">
    <property type="entry name" value="Y_phosphatase2"/>
    <property type="match status" value="1"/>
</dbReference>
<evidence type="ECO:0000256" key="2">
    <source>
        <dbReference type="ARBA" id="ARBA00012527"/>
    </source>
</evidence>
<reference evidence="11 12" key="1">
    <citation type="submission" date="2019-04" db="EMBL/GenBank/DDBJ databases">
        <title>Friends and foes A comparative genomics study of 23 Aspergillus species from section Flavi.</title>
        <authorList>
            <consortium name="DOE Joint Genome Institute"/>
            <person name="Kjaerbolling I."/>
            <person name="Vesth T."/>
            <person name="Frisvad J.C."/>
            <person name="Nybo J.L."/>
            <person name="Theobald S."/>
            <person name="Kildgaard S."/>
            <person name="Isbrandt T."/>
            <person name="Kuo A."/>
            <person name="Sato A."/>
            <person name="Lyhne E.K."/>
            <person name="Kogle M.E."/>
            <person name="Wiebenga A."/>
            <person name="Kun R.S."/>
            <person name="Lubbers R.J."/>
            <person name="Makela M.R."/>
            <person name="Barry K."/>
            <person name="Chovatia M."/>
            <person name="Clum A."/>
            <person name="Daum C."/>
            <person name="Haridas S."/>
            <person name="He G."/>
            <person name="LaButti K."/>
            <person name="Lipzen A."/>
            <person name="Mondo S."/>
            <person name="Riley R."/>
            <person name="Salamov A."/>
            <person name="Simmons B.A."/>
            <person name="Magnuson J.K."/>
            <person name="Henrissat B."/>
            <person name="Mortensen U.H."/>
            <person name="Larsen T.O."/>
            <person name="Devries R.P."/>
            <person name="Grigoriev I.V."/>
            <person name="Machida M."/>
            <person name="Baker S.E."/>
            <person name="Andersen M.R."/>
        </authorList>
    </citation>
    <scope>NUCLEOTIDE SEQUENCE [LARGE SCALE GENOMIC DNA]</scope>
    <source>
        <strain evidence="11 12">CBS 151.66</strain>
    </source>
</reference>
<dbReference type="EC" id="3.6.1.52" evidence="2"/>
<comment type="catalytic activity">
    <reaction evidence="8">
        <text>1,5-bis(diphospho)-1D-myo-inositol 2,3,4,6-tetrakisphosphate + H2O = 1-diphospho-1D-myo-inositol 2,3,4,5,6-pentakisphosphate + phosphate + 2 H(+)</text>
        <dbReference type="Rhea" id="RHEA:79699"/>
        <dbReference type="ChEBI" id="CHEBI:15377"/>
        <dbReference type="ChEBI" id="CHEBI:15378"/>
        <dbReference type="ChEBI" id="CHEBI:43474"/>
        <dbReference type="ChEBI" id="CHEBI:74946"/>
        <dbReference type="ChEBI" id="CHEBI:77983"/>
        <dbReference type="EC" id="3.6.1.52"/>
    </reaction>
    <physiologicalReaction direction="left-to-right" evidence="8">
        <dbReference type="Rhea" id="RHEA:79700"/>
    </physiologicalReaction>
</comment>
<organism evidence="11 12">
    <name type="scientific">Aspergillus leporis</name>
    <dbReference type="NCBI Taxonomy" id="41062"/>
    <lineage>
        <taxon>Eukaryota</taxon>
        <taxon>Fungi</taxon>
        <taxon>Dikarya</taxon>
        <taxon>Ascomycota</taxon>
        <taxon>Pezizomycotina</taxon>
        <taxon>Eurotiomycetes</taxon>
        <taxon>Eurotiomycetidae</taxon>
        <taxon>Eurotiales</taxon>
        <taxon>Aspergillaceae</taxon>
        <taxon>Aspergillus</taxon>
        <taxon>Aspergillus subgen. Circumdati</taxon>
    </lineage>
</organism>
<name>A0A5N5WMQ9_9EURO</name>
<evidence type="ECO:0000256" key="8">
    <source>
        <dbReference type="ARBA" id="ARBA00047927"/>
    </source>
</evidence>
<dbReference type="EMBL" id="ML732391">
    <property type="protein sequence ID" value="KAB8068460.1"/>
    <property type="molecule type" value="Genomic_DNA"/>
</dbReference>
<evidence type="ECO:0000313" key="12">
    <source>
        <dbReference type="Proteomes" id="UP000326565"/>
    </source>
</evidence>
<sequence>MANMAMVIPLMQKNSSASLTGQNVERACLRGPSVESENSHPELPPNFGEVVEGIYRSAFPSSWHLPALKKLGLKTIITLVEEQYGVSHMDFLRENGIAHFRVIVQANKNPEEKTPDHVINGILEILLNKTNHPILIHCNKGKHRTGCVVACFRKIQGWSLRDVLDEYLSFSWPKSRSLDEKFIEAFDASKLDHVAKDSGANLWKCTGNYSNLASDQKCFKHCIHTT</sequence>
<comment type="catalytic activity">
    <reaction evidence="7">
        <text>3,5-bis(diphospho)-1D-myo-inositol 1,2,4,6-tetrakisphosphate + H2O = 3-diphospho-1D-myo-inositol 1,2,4,5,6-pentakisphosphate + phosphate + 2 H(+)</text>
        <dbReference type="Rhea" id="RHEA:56312"/>
        <dbReference type="ChEBI" id="CHEBI:15377"/>
        <dbReference type="ChEBI" id="CHEBI:15378"/>
        <dbReference type="ChEBI" id="CHEBI:43474"/>
        <dbReference type="ChEBI" id="CHEBI:140372"/>
        <dbReference type="ChEBI" id="CHEBI:140374"/>
        <dbReference type="EC" id="3.6.1.52"/>
    </reaction>
    <physiologicalReaction direction="left-to-right" evidence="7">
        <dbReference type="Rhea" id="RHEA:56313"/>
    </physiologicalReaction>
</comment>
<keyword evidence="4" id="KW-0378">Hydrolase</keyword>
<dbReference type="FunFam" id="3.90.190.10:FF:000035">
    <property type="entry name" value="Tyrosine phosphatase, putative"/>
    <property type="match status" value="1"/>
</dbReference>
<comment type="subcellular location">
    <subcellularLocation>
        <location evidence="1">Cytoplasm</location>
    </subcellularLocation>
</comment>